<keyword evidence="8" id="KW-1185">Reference proteome</keyword>
<protein>
    <submittedName>
        <fullName evidence="7">Aromatic acid exporter family protein</fullName>
    </submittedName>
</protein>
<reference evidence="7" key="1">
    <citation type="submission" date="2021-03" db="EMBL/GenBank/DDBJ databases">
        <title>Alkalibacter marinus sp. nov., isolated from tidal flat sediment.</title>
        <authorList>
            <person name="Namirimu T."/>
            <person name="Yang J.-A."/>
            <person name="Yang S.-H."/>
            <person name="Kim Y.-J."/>
            <person name="Kwon K.K."/>
        </authorList>
    </citation>
    <scope>NUCLEOTIDE SEQUENCE</scope>
    <source>
        <strain evidence="7">ES005</strain>
    </source>
</reference>
<dbReference type="EMBL" id="CP071444">
    <property type="protein sequence ID" value="QSX09336.1"/>
    <property type="molecule type" value="Genomic_DNA"/>
</dbReference>
<organism evidence="7 8">
    <name type="scientific">Alkalibacter rhizosphaerae</name>
    <dbReference type="NCBI Taxonomy" id="2815577"/>
    <lineage>
        <taxon>Bacteria</taxon>
        <taxon>Bacillati</taxon>
        <taxon>Bacillota</taxon>
        <taxon>Clostridia</taxon>
        <taxon>Eubacteriales</taxon>
        <taxon>Eubacteriaceae</taxon>
        <taxon>Alkalibacter</taxon>
    </lineage>
</organism>
<name>A0A974XGM6_9FIRM</name>
<dbReference type="PANTHER" id="PTHR40064:SF1">
    <property type="entry name" value="MEMBRANE PROTEIN"/>
    <property type="match status" value="1"/>
</dbReference>
<dbReference type="GO" id="GO:0005886">
    <property type="term" value="C:plasma membrane"/>
    <property type="evidence" value="ECO:0007669"/>
    <property type="project" value="UniProtKB-SubCell"/>
</dbReference>
<feature type="transmembrane region" description="Helical" evidence="6">
    <location>
        <begin position="86"/>
        <end position="102"/>
    </location>
</feature>
<keyword evidence="5 6" id="KW-0472">Membrane</keyword>
<dbReference type="RefSeq" id="WP_207300671.1">
    <property type="nucleotide sequence ID" value="NZ_CP071444.1"/>
</dbReference>
<feature type="transmembrane region" description="Helical" evidence="6">
    <location>
        <begin position="109"/>
        <end position="132"/>
    </location>
</feature>
<keyword evidence="4 6" id="KW-1133">Transmembrane helix</keyword>
<evidence type="ECO:0000256" key="1">
    <source>
        <dbReference type="ARBA" id="ARBA00004651"/>
    </source>
</evidence>
<dbReference type="KEGG" id="alka:J0B03_04535"/>
<accession>A0A974XGM6</accession>
<evidence type="ECO:0000256" key="5">
    <source>
        <dbReference type="ARBA" id="ARBA00023136"/>
    </source>
</evidence>
<feature type="transmembrane region" description="Helical" evidence="6">
    <location>
        <begin position="138"/>
        <end position="157"/>
    </location>
</feature>
<keyword evidence="3 6" id="KW-0812">Transmembrane</keyword>
<evidence type="ECO:0000256" key="2">
    <source>
        <dbReference type="ARBA" id="ARBA00022475"/>
    </source>
</evidence>
<keyword evidence="2" id="KW-1003">Cell membrane</keyword>
<proteinExistence type="predicted"/>
<dbReference type="Proteomes" id="UP000663499">
    <property type="component" value="Chromosome"/>
</dbReference>
<dbReference type="AlphaFoldDB" id="A0A974XGM6"/>
<evidence type="ECO:0000313" key="7">
    <source>
        <dbReference type="EMBL" id="QSX09336.1"/>
    </source>
</evidence>
<evidence type="ECO:0000313" key="8">
    <source>
        <dbReference type="Proteomes" id="UP000663499"/>
    </source>
</evidence>
<dbReference type="InterPro" id="IPR052984">
    <property type="entry name" value="UPF0421"/>
</dbReference>
<evidence type="ECO:0000256" key="4">
    <source>
        <dbReference type="ARBA" id="ARBA00022989"/>
    </source>
</evidence>
<dbReference type="PANTHER" id="PTHR40064">
    <property type="entry name" value="MEMBRANE PROTEIN-RELATED"/>
    <property type="match status" value="1"/>
</dbReference>
<comment type="subcellular location">
    <subcellularLocation>
        <location evidence="1">Cell membrane</location>
        <topology evidence="1">Multi-pass membrane protein</topology>
    </subcellularLocation>
</comment>
<dbReference type="InterPro" id="IPR010343">
    <property type="entry name" value="ArAE_1"/>
</dbReference>
<sequence>MMNYKSSKSYRLGMRNLKTAVAVLISLLIGKYIMEDDSFFIVVAAMLSMENSVVNSLEVGKNRVIGTVLGALLGMAFAYWSPGSLVLTSLGIILLIYFLNVMKWNKSIIIASFVFLGIMLNMSGETVYWYAINRTIDTLIGLGVGIAVNFLIFPYSFEKTLNNKAKVLNELIKENLDKVFCHQEPADMEALKEALDSYETELADYRVEIGMKKRHAQDLQRRTEIMEDFDAIYTHLKVLDSIANTLVVDPESAEKLAKMDVDMEKERIQKSDTSQSVYTYHTTQLLKKIDEIEGLDAECKNTKM</sequence>
<evidence type="ECO:0000256" key="3">
    <source>
        <dbReference type="ARBA" id="ARBA00022692"/>
    </source>
</evidence>
<feature type="transmembrane region" description="Helical" evidence="6">
    <location>
        <begin position="12"/>
        <end position="33"/>
    </location>
</feature>
<dbReference type="Pfam" id="PF06081">
    <property type="entry name" value="ArAE_1"/>
    <property type="match status" value="1"/>
</dbReference>
<evidence type="ECO:0000256" key="6">
    <source>
        <dbReference type="SAM" id="Phobius"/>
    </source>
</evidence>
<gene>
    <name evidence="7" type="ORF">J0B03_04535</name>
</gene>